<organism evidence="3">
    <name type="scientific">Culicoides sonorensis</name>
    <name type="common">Biting midge</name>
    <dbReference type="NCBI Taxonomy" id="179676"/>
    <lineage>
        <taxon>Eukaryota</taxon>
        <taxon>Metazoa</taxon>
        <taxon>Ecdysozoa</taxon>
        <taxon>Arthropoda</taxon>
        <taxon>Hexapoda</taxon>
        <taxon>Insecta</taxon>
        <taxon>Pterygota</taxon>
        <taxon>Neoptera</taxon>
        <taxon>Endopterygota</taxon>
        <taxon>Diptera</taxon>
        <taxon>Nematocera</taxon>
        <taxon>Chironomoidea</taxon>
        <taxon>Ceratopogonidae</taxon>
        <taxon>Ceratopogoninae</taxon>
        <taxon>Culicoides</taxon>
        <taxon>Monoculicoides</taxon>
    </lineage>
</organism>
<sequence length="93" mass="10047">MKVIEPSKKMTNESSSSVIAKRHEENCLGCRLVSGGGLLGISGYVYSQVKKQNSAFSKACLLTISTGVAGLGIARVFDLYPFKHRPDGDKKIQ</sequence>
<dbReference type="Pfam" id="PF15055">
    <property type="entry name" value="DMAC1_Dmo2"/>
    <property type="match status" value="1"/>
</dbReference>
<protein>
    <submittedName>
        <fullName evidence="3">CSON010681 protein</fullName>
    </submittedName>
</protein>
<evidence type="ECO:0000259" key="2">
    <source>
        <dbReference type="Pfam" id="PF15055"/>
    </source>
</evidence>
<dbReference type="InterPro" id="IPR028036">
    <property type="entry name" value="DMAC1-like_dom"/>
</dbReference>
<proteinExistence type="predicted"/>
<evidence type="ECO:0000313" key="3">
    <source>
        <dbReference type="EMBL" id="SSW98374.1"/>
    </source>
</evidence>
<keyword evidence="1" id="KW-1133">Transmembrane helix</keyword>
<keyword evidence="1" id="KW-0812">Transmembrane</keyword>
<dbReference type="VEuPathDB" id="VectorBase:CSON010681"/>
<dbReference type="OMA" id="NRNRDCL"/>
<dbReference type="AlphaFoldDB" id="A0A336K0C6"/>
<evidence type="ECO:0000313" key="4">
    <source>
        <dbReference type="EMBL" id="SSX18760.1"/>
    </source>
</evidence>
<dbReference type="EMBL" id="UFQT01000043">
    <property type="protein sequence ID" value="SSX18760.1"/>
    <property type="molecule type" value="Genomic_DNA"/>
</dbReference>
<reference evidence="4" key="2">
    <citation type="submission" date="2018-07" db="EMBL/GenBank/DDBJ databases">
        <authorList>
            <person name="Quirk P.G."/>
            <person name="Krulwich T.A."/>
        </authorList>
    </citation>
    <scope>NUCLEOTIDE SEQUENCE</scope>
</reference>
<feature type="transmembrane region" description="Helical" evidence="1">
    <location>
        <begin position="59"/>
        <end position="77"/>
    </location>
</feature>
<reference evidence="3" key="1">
    <citation type="submission" date="2018-04" db="EMBL/GenBank/DDBJ databases">
        <authorList>
            <person name="Go L.Y."/>
            <person name="Mitchell J.A."/>
        </authorList>
    </citation>
    <scope>NUCLEOTIDE SEQUENCE</scope>
    <source>
        <tissue evidence="3">Whole organism</tissue>
    </source>
</reference>
<feature type="domain" description="Distal membrane-arm assembly complex protein 1-like" evidence="2">
    <location>
        <begin position="26"/>
        <end position="72"/>
    </location>
</feature>
<gene>
    <name evidence="3" type="primary">CSON010681</name>
</gene>
<accession>A0A336K0C6</accession>
<keyword evidence="1" id="KW-0472">Membrane</keyword>
<evidence type="ECO:0000256" key="1">
    <source>
        <dbReference type="SAM" id="Phobius"/>
    </source>
</evidence>
<name>A0A336K0C6_CULSO</name>
<dbReference type="EMBL" id="UFQS01000043">
    <property type="protein sequence ID" value="SSW98374.1"/>
    <property type="molecule type" value="Genomic_DNA"/>
</dbReference>